<dbReference type="SUPFAM" id="SSF53756">
    <property type="entry name" value="UDP-Glycosyltransferase/glycogen phosphorylase"/>
    <property type="match status" value="1"/>
</dbReference>
<feature type="domain" description="Glycosyltransferase subfamily 4-like N-terminal" evidence="2">
    <location>
        <begin position="15"/>
        <end position="188"/>
    </location>
</feature>
<reference evidence="4" key="1">
    <citation type="submission" date="2016-10" db="EMBL/GenBank/DDBJ databases">
        <authorList>
            <person name="Varghese N."/>
            <person name="Submissions S."/>
        </authorList>
    </citation>
    <scope>NUCLEOTIDE SEQUENCE [LARGE SCALE GENOMIC DNA]</scope>
    <source>
        <strain evidence="4">DSM 17038</strain>
    </source>
</reference>
<dbReference type="RefSeq" id="WP_092467924.1">
    <property type="nucleotide sequence ID" value="NZ_FOOX01000001.1"/>
</dbReference>
<evidence type="ECO:0000313" key="4">
    <source>
        <dbReference type="Proteomes" id="UP000199337"/>
    </source>
</evidence>
<dbReference type="Proteomes" id="UP000199337">
    <property type="component" value="Unassembled WGS sequence"/>
</dbReference>
<dbReference type="InterPro" id="IPR001296">
    <property type="entry name" value="Glyco_trans_1"/>
</dbReference>
<dbReference type="EMBL" id="FOOX01000001">
    <property type="protein sequence ID" value="SFF97019.1"/>
    <property type="molecule type" value="Genomic_DNA"/>
</dbReference>
<dbReference type="Pfam" id="PF00534">
    <property type="entry name" value="Glycos_transf_1"/>
    <property type="match status" value="1"/>
</dbReference>
<gene>
    <name evidence="3" type="ORF">SAMN05660649_00261</name>
</gene>
<organism evidence="3 4">
    <name type="scientific">Desulfotruncus arcticus DSM 17038</name>
    <dbReference type="NCBI Taxonomy" id="1121424"/>
    <lineage>
        <taxon>Bacteria</taxon>
        <taxon>Bacillati</taxon>
        <taxon>Bacillota</taxon>
        <taxon>Clostridia</taxon>
        <taxon>Eubacteriales</taxon>
        <taxon>Desulfallaceae</taxon>
        <taxon>Desulfotruncus</taxon>
    </lineage>
</organism>
<dbReference type="InterPro" id="IPR050194">
    <property type="entry name" value="Glycosyltransferase_grp1"/>
</dbReference>
<dbReference type="AlphaFoldDB" id="A0A1I2N2D1"/>
<evidence type="ECO:0000259" key="2">
    <source>
        <dbReference type="Pfam" id="PF13439"/>
    </source>
</evidence>
<dbReference type="PANTHER" id="PTHR45947">
    <property type="entry name" value="SULFOQUINOVOSYL TRANSFERASE SQD2"/>
    <property type="match status" value="1"/>
</dbReference>
<evidence type="ECO:0000313" key="3">
    <source>
        <dbReference type="EMBL" id="SFF97019.1"/>
    </source>
</evidence>
<dbReference type="Pfam" id="PF13439">
    <property type="entry name" value="Glyco_transf_4"/>
    <property type="match status" value="1"/>
</dbReference>
<sequence>MRVAMFSWEFPPKSVGGLAQHVFDLTRALIDQGVEIHLFTLGEPGLPEYERVNGVFVYRVIPYNVSSPDFTTWVSQLNVAMLEKAIPVFSESNDFQVLHAHDWLVAYAVRALKHAYRIPMIATIHATEYGRNYGLHNNTQRHISDVEWWLCYEAWRVICCSHYMEGELKYVFQVPDDKLEIIPNGVDANNFIQKNNNISRNNYAAQDEKIVFYVGRLVREKGVQVLLDAIPMILKQVPDIKFVISGKGPHQGELQSQATRLGISNKIYFTGYIDEYTRNTLYSWSDVAVFPSLYEPFGIVALEAMAAKTPVVVSDTGGLSEIVRHNYDGLKAYPGNPSSLADMILLILKNPQQAQQLQNNAYQKVKQKFNWQDIAVKTSEIYKTVWDEHLSTRWNSRQRGFMERFSKVFGKYS</sequence>
<feature type="domain" description="Glycosyl transferase family 1" evidence="1">
    <location>
        <begin position="198"/>
        <end position="363"/>
    </location>
</feature>
<name>A0A1I2N2D1_9FIRM</name>
<dbReference type="Gene3D" id="3.40.50.2000">
    <property type="entry name" value="Glycogen Phosphorylase B"/>
    <property type="match status" value="2"/>
</dbReference>
<dbReference type="GO" id="GO:0016758">
    <property type="term" value="F:hexosyltransferase activity"/>
    <property type="evidence" value="ECO:0007669"/>
    <property type="project" value="TreeGrafter"/>
</dbReference>
<protein>
    <submittedName>
        <fullName evidence="3">Glycosyltransferase involved in cell wall bisynthesis</fullName>
    </submittedName>
</protein>
<keyword evidence="4" id="KW-1185">Reference proteome</keyword>
<dbReference type="CDD" id="cd03801">
    <property type="entry name" value="GT4_PimA-like"/>
    <property type="match status" value="1"/>
</dbReference>
<dbReference type="OrthoDB" id="9795068at2"/>
<evidence type="ECO:0000259" key="1">
    <source>
        <dbReference type="Pfam" id="PF00534"/>
    </source>
</evidence>
<proteinExistence type="predicted"/>
<keyword evidence="3" id="KW-0808">Transferase</keyword>
<dbReference type="PANTHER" id="PTHR45947:SF3">
    <property type="entry name" value="SULFOQUINOVOSYL TRANSFERASE SQD2"/>
    <property type="match status" value="1"/>
</dbReference>
<dbReference type="STRING" id="341036.SAMN05660649_00261"/>
<accession>A0A1I2N2D1</accession>
<dbReference type="InterPro" id="IPR028098">
    <property type="entry name" value="Glyco_trans_4-like_N"/>
</dbReference>